<name>A0A8S0Z5X5_ARCPL</name>
<evidence type="ECO:0000256" key="1">
    <source>
        <dbReference type="SAM" id="MobiDB-lite"/>
    </source>
</evidence>
<reference evidence="2 3" key="1">
    <citation type="submission" date="2020-04" db="EMBL/GenBank/DDBJ databases">
        <authorList>
            <person name="Wallbank WR R."/>
            <person name="Pardo Diaz C."/>
            <person name="Kozak K."/>
            <person name="Martin S."/>
            <person name="Jiggins C."/>
            <person name="Moest M."/>
            <person name="Warren A I."/>
            <person name="Byers J.R.P. K."/>
            <person name="Montejo-Kovacevich G."/>
            <person name="Yen C E."/>
        </authorList>
    </citation>
    <scope>NUCLEOTIDE SEQUENCE [LARGE SCALE GENOMIC DNA]</scope>
</reference>
<evidence type="ECO:0000313" key="2">
    <source>
        <dbReference type="EMBL" id="CAB3227943.1"/>
    </source>
</evidence>
<accession>A0A8S0Z5X5</accession>
<feature type="region of interest" description="Disordered" evidence="1">
    <location>
        <begin position="1"/>
        <end position="28"/>
    </location>
</feature>
<gene>
    <name evidence="2" type="ORF">APLA_LOCUS3491</name>
</gene>
<proteinExistence type="predicted"/>
<comment type="caution">
    <text evidence="2">The sequence shown here is derived from an EMBL/GenBank/DDBJ whole genome shotgun (WGS) entry which is preliminary data.</text>
</comment>
<keyword evidence="3" id="KW-1185">Reference proteome</keyword>
<organism evidence="2 3">
    <name type="scientific">Arctia plantaginis</name>
    <name type="common">Wood tiger moth</name>
    <name type="synonym">Phalaena plantaginis</name>
    <dbReference type="NCBI Taxonomy" id="874455"/>
    <lineage>
        <taxon>Eukaryota</taxon>
        <taxon>Metazoa</taxon>
        <taxon>Ecdysozoa</taxon>
        <taxon>Arthropoda</taxon>
        <taxon>Hexapoda</taxon>
        <taxon>Insecta</taxon>
        <taxon>Pterygota</taxon>
        <taxon>Neoptera</taxon>
        <taxon>Endopterygota</taxon>
        <taxon>Lepidoptera</taxon>
        <taxon>Glossata</taxon>
        <taxon>Ditrysia</taxon>
        <taxon>Noctuoidea</taxon>
        <taxon>Erebidae</taxon>
        <taxon>Arctiinae</taxon>
        <taxon>Arctia</taxon>
    </lineage>
</organism>
<protein>
    <submittedName>
        <fullName evidence="2">Uncharacterized protein</fullName>
    </submittedName>
</protein>
<evidence type="ECO:0000313" key="3">
    <source>
        <dbReference type="Proteomes" id="UP000494106"/>
    </source>
</evidence>
<sequence length="170" mass="19290">MTQRSPPGSGIGRSGSYPELTKKDKIAEPSDATQITLRNKRKFVNGNDELKLEFTDMKTQFTEMRKQMTDLQNQMSEMMACLISNNNKQVENFNKLCDKISAVKEQVNDIQHTTNRVAEEQNNLKLEIACIKNLNSITENKVALLETTLQQIMSKTPNTSSSPLHLQEEI</sequence>
<dbReference type="OrthoDB" id="7477315at2759"/>
<dbReference type="AlphaFoldDB" id="A0A8S0Z5X5"/>
<dbReference type="Proteomes" id="UP000494106">
    <property type="component" value="Unassembled WGS sequence"/>
</dbReference>
<dbReference type="EMBL" id="CADEBC010000301">
    <property type="protein sequence ID" value="CAB3227943.1"/>
    <property type="molecule type" value="Genomic_DNA"/>
</dbReference>